<keyword evidence="3 4" id="KW-0326">Glycosidase</keyword>
<evidence type="ECO:0000256" key="3">
    <source>
        <dbReference type="ARBA" id="ARBA00023295"/>
    </source>
</evidence>
<keyword evidence="2 4" id="KW-0378">Hydrolase</keyword>
<dbReference type="SUPFAM" id="SSF51445">
    <property type="entry name" value="(Trans)glycosidases"/>
    <property type="match status" value="1"/>
</dbReference>
<evidence type="ECO:0000256" key="1">
    <source>
        <dbReference type="ARBA" id="ARBA00007754"/>
    </source>
</evidence>
<dbReference type="Proteomes" id="UP000805614">
    <property type="component" value="Unassembled WGS sequence"/>
</dbReference>
<dbReference type="EMBL" id="JABVEC010000011">
    <property type="protein sequence ID" value="MBC6467193.1"/>
    <property type="molecule type" value="Genomic_DNA"/>
</dbReference>
<sequence length="322" mass="35395">MIAAVAALLLVGCADSEADPPRIKSTVLPGVAPTPPAQGAYFGAFVEPSRFYRGKPGELRAVTGFEASLGRELDVVHAFREWEQPFPRESDTAVMNSNRYLLLTWDGTDTRAIVSGGEDQVIRERARAIKATGKPVFVRWQPEMDRSALRSRVNSAADYVSAWKRIRALFLQEQVDNVAWVWCPTAAGFAADGDAADYYPGDEQVDWLCADAYPGSGSDYRNVAESIGAFMEWAKARPKPVMVGEFGVPRSYAARRAEWLRKAAQTLQNPQIKAVIYYDSDKTGRTAGQRYSLGGDQAATSALRELATTPYFNPRNLPVTST</sequence>
<dbReference type="InterPro" id="IPR017853">
    <property type="entry name" value="GH"/>
</dbReference>
<dbReference type="InterPro" id="IPR000805">
    <property type="entry name" value="Glyco_hydro_26"/>
</dbReference>
<dbReference type="PANTHER" id="PTHR40079">
    <property type="entry name" value="MANNAN ENDO-1,4-BETA-MANNOSIDASE E-RELATED"/>
    <property type="match status" value="1"/>
</dbReference>
<gene>
    <name evidence="6" type="ORF">HKK74_17020</name>
</gene>
<dbReference type="Pfam" id="PF02156">
    <property type="entry name" value="Glyco_hydro_26"/>
    <property type="match status" value="1"/>
</dbReference>
<evidence type="ECO:0000259" key="5">
    <source>
        <dbReference type="PROSITE" id="PS51764"/>
    </source>
</evidence>
<dbReference type="PROSITE" id="PS51764">
    <property type="entry name" value="GH26"/>
    <property type="match status" value="1"/>
</dbReference>
<dbReference type="PANTHER" id="PTHR40079:SF4">
    <property type="entry name" value="GH26 DOMAIN-CONTAINING PROTEIN-RELATED"/>
    <property type="match status" value="1"/>
</dbReference>
<reference evidence="6 7" key="1">
    <citation type="submission" date="2020-06" db="EMBL/GenBank/DDBJ databases">
        <title>Actinomadura xiongansis sp. nov., isolated from soil of Baiyangdian.</title>
        <authorList>
            <person name="Zhang X."/>
        </authorList>
    </citation>
    <scope>NUCLEOTIDE SEQUENCE [LARGE SCALE GENOMIC DNA]</scope>
    <source>
        <strain evidence="6 7">HBUM206468</strain>
    </source>
</reference>
<evidence type="ECO:0000313" key="7">
    <source>
        <dbReference type="Proteomes" id="UP000805614"/>
    </source>
</evidence>
<accession>A0ABR7LRA1</accession>
<name>A0ABR7LRA1_9ACTN</name>
<protein>
    <recommendedName>
        <fullName evidence="5">GH26 domain-containing protein</fullName>
    </recommendedName>
</protein>
<organism evidence="6 7">
    <name type="scientific">Actinomadura alba</name>
    <dbReference type="NCBI Taxonomy" id="406431"/>
    <lineage>
        <taxon>Bacteria</taxon>
        <taxon>Bacillati</taxon>
        <taxon>Actinomycetota</taxon>
        <taxon>Actinomycetes</taxon>
        <taxon>Streptosporangiales</taxon>
        <taxon>Thermomonosporaceae</taxon>
        <taxon>Actinomadura</taxon>
    </lineage>
</organism>
<proteinExistence type="inferred from homology"/>
<evidence type="ECO:0000313" key="6">
    <source>
        <dbReference type="EMBL" id="MBC6467193.1"/>
    </source>
</evidence>
<keyword evidence="7" id="KW-1185">Reference proteome</keyword>
<feature type="active site" description="Nucleophile" evidence="4">
    <location>
        <position position="245"/>
    </location>
</feature>
<comment type="caution">
    <text evidence="6">The sequence shown here is derived from an EMBL/GenBank/DDBJ whole genome shotgun (WGS) entry which is preliminary data.</text>
</comment>
<comment type="similarity">
    <text evidence="1 4">Belongs to the glycosyl hydrolase 26 family.</text>
</comment>
<evidence type="ECO:0000256" key="2">
    <source>
        <dbReference type="ARBA" id="ARBA00022801"/>
    </source>
</evidence>
<dbReference type="Gene3D" id="3.20.20.80">
    <property type="entry name" value="Glycosidases"/>
    <property type="match status" value="1"/>
</dbReference>
<evidence type="ECO:0000256" key="4">
    <source>
        <dbReference type="PROSITE-ProRule" id="PRU01100"/>
    </source>
</evidence>
<dbReference type="InterPro" id="IPR022790">
    <property type="entry name" value="GH26_dom"/>
</dbReference>
<feature type="domain" description="GH26" evidence="5">
    <location>
        <begin position="1"/>
        <end position="316"/>
    </location>
</feature>
<feature type="active site" description="Proton donor" evidence="4">
    <location>
        <position position="143"/>
    </location>
</feature>